<sequence>MEFSVLPYPQEPMLARTVHALPDEDDLPGGSVYEPKFDGYRAIVFVEGGHCRIQSRHGRDITRSFPDIAAAALESVPSGVVLDGELVVWGDNTSDFSELQRRLDGDVPVGLLDTRPASFIAFDVLAGAGMDMRHSPLRVRRQALTILLGDVSAPLHLVPQTREVEEAEQWMANYAEANVGVEGVVAKGLGTTYDGGERGWRKLRIQDSVECVVFAISGSLRAPRRLVLGRLAADGTAQVLGCTTELTLPLSRRMGAHLARAAEDHPWADGLTSEDVPGWPEDLPAELHLVDPSTVVEVVADSLESGPWDDARELVRVRPELLATEVDAAGASG</sequence>
<dbReference type="GO" id="GO:0006310">
    <property type="term" value="P:DNA recombination"/>
    <property type="evidence" value="ECO:0007669"/>
    <property type="project" value="InterPro"/>
</dbReference>
<keyword evidence="5" id="KW-1185">Reference proteome</keyword>
<dbReference type="CDD" id="cd07905">
    <property type="entry name" value="Adenylation_DNA_ligase_LigC"/>
    <property type="match status" value="1"/>
</dbReference>
<evidence type="ECO:0000259" key="3">
    <source>
        <dbReference type="PROSITE" id="PS50160"/>
    </source>
</evidence>
<dbReference type="PANTHER" id="PTHR45674">
    <property type="entry name" value="DNA LIGASE 1/3 FAMILY MEMBER"/>
    <property type="match status" value="1"/>
</dbReference>
<keyword evidence="2 4" id="KW-0436">Ligase</keyword>
<accession>A0A2S0WHS6</accession>
<dbReference type="PROSITE" id="PS50160">
    <property type="entry name" value="DNA_LIGASE_A3"/>
    <property type="match status" value="1"/>
</dbReference>
<organism evidence="4 5">
    <name type="scientific">Aeromicrobium chenweiae</name>
    <dbReference type="NCBI Taxonomy" id="2079793"/>
    <lineage>
        <taxon>Bacteria</taxon>
        <taxon>Bacillati</taxon>
        <taxon>Actinomycetota</taxon>
        <taxon>Actinomycetes</taxon>
        <taxon>Propionibacteriales</taxon>
        <taxon>Nocardioidaceae</taxon>
        <taxon>Aeromicrobium</taxon>
    </lineage>
</organism>
<dbReference type="InterPro" id="IPR012310">
    <property type="entry name" value="DNA_ligase_ATP-dep_cent"/>
</dbReference>
<dbReference type="Gene3D" id="3.30.470.30">
    <property type="entry name" value="DNA ligase/mRNA capping enzyme"/>
    <property type="match status" value="1"/>
</dbReference>
<evidence type="ECO:0000313" key="4">
    <source>
        <dbReference type="EMBL" id="AWB90878.1"/>
    </source>
</evidence>
<dbReference type="GO" id="GO:0006281">
    <property type="term" value="P:DNA repair"/>
    <property type="evidence" value="ECO:0007669"/>
    <property type="project" value="InterPro"/>
</dbReference>
<evidence type="ECO:0000256" key="2">
    <source>
        <dbReference type="ARBA" id="ARBA00022598"/>
    </source>
</evidence>
<dbReference type="Pfam" id="PF01068">
    <property type="entry name" value="DNA_ligase_A_M"/>
    <property type="match status" value="1"/>
</dbReference>
<dbReference type="SUPFAM" id="SSF56091">
    <property type="entry name" value="DNA ligase/mRNA capping enzyme, catalytic domain"/>
    <property type="match status" value="1"/>
</dbReference>
<dbReference type="GO" id="GO:0003910">
    <property type="term" value="F:DNA ligase (ATP) activity"/>
    <property type="evidence" value="ECO:0007669"/>
    <property type="project" value="InterPro"/>
</dbReference>
<feature type="domain" description="ATP-dependent DNA ligase family profile" evidence="3">
    <location>
        <begin position="119"/>
        <end position="204"/>
    </location>
</feature>
<dbReference type="InterPro" id="IPR044119">
    <property type="entry name" value="Adenylation_LigC-like"/>
</dbReference>
<dbReference type="KEGG" id="aez:C3E78_00765"/>
<gene>
    <name evidence="4" type="ORF">C3E78_00765</name>
</gene>
<comment type="similarity">
    <text evidence="1">Belongs to the ATP-dependent DNA ligase family.</text>
</comment>
<evidence type="ECO:0000256" key="1">
    <source>
        <dbReference type="ARBA" id="ARBA00007572"/>
    </source>
</evidence>
<evidence type="ECO:0000313" key="5">
    <source>
        <dbReference type="Proteomes" id="UP000244384"/>
    </source>
</evidence>
<protein>
    <submittedName>
        <fullName evidence="4">ATP-dependent DNA ligase</fullName>
    </submittedName>
</protein>
<dbReference type="EMBL" id="CP026952">
    <property type="protein sequence ID" value="AWB90878.1"/>
    <property type="molecule type" value="Genomic_DNA"/>
</dbReference>
<dbReference type="InterPro" id="IPR050191">
    <property type="entry name" value="ATP-dep_DNA_ligase"/>
</dbReference>
<dbReference type="GO" id="GO:0005524">
    <property type="term" value="F:ATP binding"/>
    <property type="evidence" value="ECO:0007669"/>
    <property type="project" value="InterPro"/>
</dbReference>
<dbReference type="PANTHER" id="PTHR45674:SF4">
    <property type="entry name" value="DNA LIGASE 1"/>
    <property type="match status" value="1"/>
</dbReference>
<name>A0A2S0WHS6_9ACTN</name>
<reference evidence="5" key="1">
    <citation type="submission" date="2018-01" db="EMBL/GenBank/DDBJ databases">
        <authorList>
            <person name="Li J."/>
        </authorList>
    </citation>
    <scope>NUCLEOTIDE SEQUENCE [LARGE SCALE GENOMIC DNA]</scope>
    <source>
        <strain evidence="5">592</strain>
    </source>
</reference>
<dbReference type="AlphaFoldDB" id="A0A2S0WHS6"/>
<dbReference type="Proteomes" id="UP000244384">
    <property type="component" value="Chromosome"/>
</dbReference>
<proteinExistence type="inferred from homology"/>